<evidence type="ECO:0000313" key="3">
    <source>
        <dbReference type="EMBL" id="MTG90216.1"/>
    </source>
</evidence>
<evidence type="ECO:0000313" key="4">
    <source>
        <dbReference type="Proteomes" id="UP000440668"/>
    </source>
</evidence>
<feature type="domain" description="GXWXG" evidence="1">
    <location>
        <begin position="29"/>
        <end position="87"/>
    </location>
</feature>
<dbReference type="Gene3D" id="2.40.128.580">
    <property type="entry name" value="GXWXG domain"/>
    <property type="match status" value="1"/>
</dbReference>
<comment type="caution">
    <text evidence="3">The sequence shown here is derived from an EMBL/GenBank/DDBJ whole genome shotgun (WGS) entry which is preliminary data.</text>
</comment>
<name>A0A6N7ZLC4_9MICO</name>
<dbReference type="Pfam" id="PF14232">
    <property type="entry name" value="DUF4334"/>
    <property type="match status" value="1"/>
</dbReference>
<dbReference type="AlphaFoldDB" id="A0A6N7ZLC4"/>
<sequence>MTDPDDAPAARRARLAALERGTSLAAALAFFDALPPADPAGLAGRWRGSGVPTGHPLDGTLEALGWLGKRFEPTGDAHPLLLAGPRGVVVDLDPRVVPLRLALRCAPLLRRGPVARAVRALLPLAGTRGPRARVRAVVHRGITTAAMTYDALPVEDAFRAVDDDTLLGLMEARGMDRPYLFVLRRVPAQDTLPCSSRRQ</sequence>
<accession>A0A6N7ZLC4</accession>
<organism evidence="3 4">
    <name type="scientific">Cellulosimicrobium composti</name>
    <dbReference type="NCBI Taxonomy" id="2672572"/>
    <lineage>
        <taxon>Bacteria</taxon>
        <taxon>Bacillati</taxon>
        <taxon>Actinomycetota</taxon>
        <taxon>Actinomycetes</taxon>
        <taxon>Micrococcales</taxon>
        <taxon>Promicromonosporaceae</taxon>
        <taxon>Cellulosimicrobium</taxon>
    </lineage>
</organism>
<reference evidence="3 4" key="1">
    <citation type="submission" date="2019-11" db="EMBL/GenBank/DDBJ databases">
        <title>Cellulosimicrobium composti sp. nov. isolated from a compost.</title>
        <authorList>
            <person name="Yang Y."/>
        </authorList>
    </citation>
    <scope>NUCLEOTIDE SEQUENCE [LARGE SCALE GENOMIC DNA]</scope>
    <source>
        <strain evidence="3 4">BIT-GX5</strain>
    </source>
</reference>
<dbReference type="InterPro" id="IPR025951">
    <property type="entry name" value="GXWXG_dom"/>
</dbReference>
<evidence type="ECO:0000259" key="2">
    <source>
        <dbReference type="Pfam" id="PF14232"/>
    </source>
</evidence>
<feature type="domain" description="DUF4334" evidence="2">
    <location>
        <begin position="130"/>
        <end position="185"/>
    </location>
</feature>
<dbReference type="Pfam" id="PF14231">
    <property type="entry name" value="GXWXG"/>
    <property type="match status" value="1"/>
</dbReference>
<dbReference type="Proteomes" id="UP000440668">
    <property type="component" value="Unassembled WGS sequence"/>
</dbReference>
<evidence type="ECO:0000259" key="1">
    <source>
        <dbReference type="Pfam" id="PF14231"/>
    </source>
</evidence>
<dbReference type="RefSeq" id="WP_155099764.1">
    <property type="nucleotide sequence ID" value="NZ_WMKA01000041.1"/>
</dbReference>
<gene>
    <name evidence="3" type="ORF">GJV82_14900</name>
</gene>
<dbReference type="InterPro" id="IPR025568">
    <property type="entry name" value="DUF4334"/>
</dbReference>
<protein>
    <submittedName>
        <fullName evidence="3">DUF4334 domain-containing protein</fullName>
    </submittedName>
</protein>
<dbReference type="EMBL" id="WMKA01000041">
    <property type="protein sequence ID" value="MTG90216.1"/>
    <property type="molecule type" value="Genomic_DNA"/>
</dbReference>
<proteinExistence type="predicted"/>